<feature type="domain" description="DUF7351" evidence="2">
    <location>
        <begin position="115"/>
        <end position="289"/>
    </location>
</feature>
<dbReference type="InterPro" id="IPR011991">
    <property type="entry name" value="ArsR-like_HTH"/>
</dbReference>
<dbReference type="RefSeq" id="WP_390221793.1">
    <property type="nucleotide sequence ID" value="NZ_JBHTAA010000001.1"/>
</dbReference>
<dbReference type="CDD" id="cd00090">
    <property type="entry name" value="HTH_ARSR"/>
    <property type="match status" value="1"/>
</dbReference>
<dbReference type="InterPro" id="IPR055775">
    <property type="entry name" value="DUF7351"/>
</dbReference>
<dbReference type="SUPFAM" id="SSF46785">
    <property type="entry name" value="Winged helix' DNA-binding domain"/>
    <property type="match status" value="1"/>
</dbReference>
<dbReference type="InterPro" id="IPR036390">
    <property type="entry name" value="WH_DNA-bd_sf"/>
</dbReference>
<feature type="domain" description="DUF7347" evidence="1">
    <location>
        <begin position="21"/>
        <end position="97"/>
    </location>
</feature>
<dbReference type="Gene3D" id="1.10.10.10">
    <property type="entry name" value="Winged helix-like DNA-binding domain superfamily/Winged helix DNA-binding domain"/>
    <property type="match status" value="1"/>
</dbReference>
<dbReference type="EMBL" id="JBHTAA010000001">
    <property type="protein sequence ID" value="MFC7202495.1"/>
    <property type="molecule type" value="Genomic_DNA"/>
</dbReference>
<accession>A0ABD5ZBS2</accession>
<evidence type="ECO:0000313" key="3">
    <source>
        <dbReference type="EMBL" id="MFC7202495.1"/>
    </source>
</evidence>
<evidence type="ECO:0000313" key="4">
    <source>
        <dbReference type="Proteomes" id="UP001596481"/>
    </source>
</evidence>
<reference evidence="3 4" key="1">
    <citation type="journal article" date="2019" name="Int. J. Syst. Evol. Microbiol.">
        <title>The Global Catalogue of Microorganisms (GCM) 10K type strain sequencing project: providing services to taxonomists for standard genome sequencing and annotation.</title>
        <authorList>
            <consortium name="The Broad Institute Genomics Platform"/>
            <consortium name="The Broad Institute Genome Sequencing Center for Infectious Disease"/>
            <person name="Wu L."/>
            <person name="Ma J."/>
        </authorList>
    </citation>
    <scope>NUCLEOTIDE SEQUENCE [LARGE SCALE GENOMIC DNA]</scope>
    <source>
        <strain evidence="3 4">DSM 29988</strain>
    </source>
</reference>
<comment type="caution">
    <text evidence="3">The sequence shown here is derived from an EMBL/GenBank/DDBJ whole genome shotgun (WGS) entry which is preliminary data.</text>
</comment>
<sequence>MSDSVSARKRSILDCEECLAPAEAFSIVADETRLAILEALWDSEDRPVPFSELRRRVGVDDSARFNYHLGKLRGQFVKKTDEGYDFRLAGEKVVRAVLAGTFNEDPVVEPFVASGSCVSCDGDLVATYQDERLTLTCDACGRIHAHEEFPPGGLDGRSPEDLLSAFDQRVRHLHCLAADGVCPECGGTTETLLSSETAPFDLDVVVSHRCSQCAYTVVSPIGLVLLDESAVLSFLSARGDDVCGTRFWHFPWVVGDDALTVVDTDPWRIEVTIRHEDEELTVELDESLQCVDSTVETVY</sequence>
<dbReference type="Pfam" id="PF24042">
    <property type="entry name" value="DUF7351"/>
    <property type="match status" value="1"/>
</dbReference>
<evidence type="ECO:0000259" key="1">
    <source>
        <dbReference type="Pfam" id="PF24038"/>
    </source>
</evidence>
<proteinExistence type="predicted"/>
<dbReference type="InterPro" id="IPR055771">
    <property type="entry name" value="DUF7347"/>
</dbReference>
<protein>
    <submittedName>
        <fullName evidence="3">Winged helix-turn-helix domain-containing protein</fullName>
    </submittedName>
</protein>
<name>A0ABD5ZBS2_9EURY</name>
<keyword evidence="4" id="KW-1185">Reference proteome</keyword>
<gene>
    <name evidence="3" type="ORF">ACFQJC_03145</name>
</gene>
<dbReference type="InterPro" id="IPR036388">
    <property type="entry name" value="WH-like_DNA-bd_sf"/>
</dbReference>
<dbReference type="Proteomes" id="UP001596481">
    <property type="component" value="Unassembled WGS sequence"/>
</dbReference>
<organism evidence="3 4">
    <name type="scientific">Haloferax namakaokahaiae</name>
    <dbReference type="NCBI Taxonomy" id="1748331"/>
    <lineage>
        <taxon>Archaea</taxon>
        <taxon>Methanobacteriati</taxon>
        <taxon>Methanobacteriota</taxon>
        <taxon>Stenosarchaea group</taxon>
        <taxon>Halobacteria</taxon>
        <taxon>Halobacteriales</taxon>
        <taxon>Haloferacaceae</taxon>
        <taxon>Haloferax</taxon>
    </lineage>
</organism>
<evidence type="ECO:0000259" key="2">
    <source>
        <dbReference type="Pfam" id="PF24042"/>
    </source>
</evidence>
<dbReference type="Pfam" id="PF24038">
    <property type="entry name" value="DUF7347"/>
    <property type="match status" value="1"/>
</dbReference>
<dbReference type="AlphaFoldDB" id="A0ABD5ZBS2"/>